<evidence type="ECO:0000313" key="4">
    <source>
        <dbReference type="EMBL" id="HED11694.1"/>
    </source>
</evidence>
<feature type="transmembrane region" description="Helical" evidence="3">
    <location>
        <begin position="158"/>
        <end position="181"/>
    </location>
</feature>
<feature type="transmembrane region" description="Helical" evidence="3">
    <location>
        <begin position="427"/>
        <end position="443"/>
    </location>
</feature>
<reference evidence="4" key="1">
    <citation type="journal article" date="2020" name="mSystems">
        <title>Genome- and Community-Level Interaction Insights into Carbon Utilization and Element Cycling Functions of Hydrothermarchaeota in Hydrothermal Sediment.</title>
        <authorList>
            <person name="Zhou Z."/>
            <person name="Liu Y."/>
            <person name="Xu W."/>
            <person name="Pan J."/>
            <person name="Luo Z.H."/>
            <person name="Li M."/>
        </authorList>
    </citation>
    <scope>NUCLEOTIDE SEQUENCE [LARGE SCALE GENOMIC DNA]</scope>
    <source>
        <strain evidence="4">HyVt-456</strain>
    </source>
</reference>
<feature type="transmembrane region" description="Helical" evidence="3">
    <location>
        <begin position="400"/>
        <end position="415"/>
    </location>
</feature>
<feature type="transmembrane region" description="Helical" evidence="3">
    <location>
        <begin position="234"/>
        <end position="253"/>
    </location>
</feature>
<feature type="transmembrane region" description="Helical" evidence="3">
    <location>
        <begin position="102"/>
        <end position="121"/>
    </location>
</feature>
<comment type="caution">
    <text evidence="4">The sequence shown here is derived from an EMBL/GenBank/DDBJ whole genome shotgun (WGS) entry which is preliminary data.</text>
</comment>
<dbReference type="AlphaFoldDB" id="A0A7V1LPC3"/>
<dbReference type="Proteomes" id="UP000886005">
    <property type="component" value="Unassembled WGS sequence"/>
</dbReference>
<feature type="transmembrane region" description="Helical" evidence="3">
    <location>
        <begin position="560"/>
        <end position="578"/>
    </location>
</feature>
<evidence type="ECO:0000256" key="3">
    <source>
        <dbReference type="SAM" id="Phobius"/>
    </source>
</evidence>
<dbReference type="PANTHER" id="PTHR38434:SF1">
    <property type="entry name" value="BLL2549 PROTEIN"/>
    <property type="match status" value="1"/>
</dbReference>
<evidence type="ECO:0000256" key="1">
    <source>
        <dbReference type="SAM" id="Coils"/>
    </source>
</evidence>
<dbReference type="InterPro" id="IPR019286">
    <property type="entry name" value="DUF2339_TM"/>
</dbReference>
<dbReference type="Pfam" id="PF10101">
    <property type="entry name" value="DUF2339"/>
    <property type="match status" value="1"/>
</dbReference>
<dbReference type="EMBL" id="DRLD01000379">
    <property type="protein sequence ID" value="HED11694.1"/>
    <property type="molecule type" value="Genomic_DNA"/>
</dbReference>
<feature type="transmembrane region" description="Helical" evidence="3">
    <location>
        <begin position="260"/>
        <end position="280"/>
    </location>
</feature>
<organism evidence="4">
    <name type="scientific">Caldithrix abyssi</name>
    <dbReference type="NCBI Taxonomy" id="187145"/>
    <lineage>
        <taxon>Bacteria</taxon>
        <taxon>Pseudomonadati</taxon>
        <taxon>Calditrichota</taxon>
        <taxon>Calditrichia</taxon>
        <taxon>Calditrichales</taxon>
        <taxon>Calditrichaceae</taxon>
        <taxon>Caldithrix</taxon>
    </lineage>
</organism>
<feature type="transmembrane region" description="Helical" evidence="3">
    <location>
        <begin position="624"/>
        <end position="647"/>
    </location>
</feature>
<feature type="transmembrane region" description="Helical" evidence="3">
    <location>
        <begin position="127"/>
        <end position="146"/>
    </location>
</feature>
<sequence length="781" mass="88475">MNEHQERIDLLYQKLENLALRQNEFDREIGELRREIDLLKRGLSPEKETVAPAPEEVRQDQPRTVAHQAEPAAYRKKPSGRRQTYKTPDLRADMEKFIGENLINKIGIAILVIGVGIGAKYSIEHDLISPLTRIILGYLSALGLLATGMKLKKNYESYSAVLVSGAMAIMYFITYVAYAFYGLIPQAPAFILMTLFTAFTVLAALKYNRAVIAHIGLVGAYAVPFLLSDGSGRVAILFSYMVVINIGILVIAFRKNWKSLYYTAFLLSWLIYGSWFVMRYDADEHFGLALLFSSLFFILFYITLLAYVVPQKLKPVRQDIMMLLGNAFVFYGFGYDTLGTREGMEQLLGLFTLVNALIHFTVSAGLFRKKAGDKNLFYLISGLVLVFIAIAIPVQLDGNWVTLLWAGEAALMFWIGRKHTIALYEKLSYPLMLLAFLSIIHDWNNAVDLYAMSFSAGEALPVLNVRFLSSLLFASAFGFITWLDQKEKDKQLYPVGGNRRTLLSIFIATVFLISLYNAFRIEIINYWNRLYLDSALTPLPESGNISSQIYNEDLTLFRNIWVINYTLFFTALLSLVNIKKLRHARLGVACQVFNGLALLVFLTIGLDQLSQLRLSYLQQPLSEYYHYGVFHIAIRYISLVFAALALYAIHLGARQEFMKRSLIKPVDIFIHGVLLWIASSELINWMEIASVGSPEMLGLSILWGLYSLLLIVLGIWKKKKHLRIAAMVVFAVTILKLLFYDLATLDTIAKTIVLVTLGLLLLISSFLYNKYKNIIAEDSHD</sequence>
<feature type="coiled-coil region" evidence="1">
    <location>
        <begin position="1"/>
        <end position="35"/>
    </location>
</feature>
<feature type="compositionally biased region" description="Basic and acidic residues" evidence="2">
    <location>
        <begin position="45"/>
        <end position="61"/>
    </location>
</feature>
<keyword evidence="3" id="KW-1133">Transmembrane helix</keyword>
<keyword evidence="3" id="KW-0472">Membrane</keyword>
<feature type="region of interest" description="Disordered" evidence="2">
    <location>
        <begin position="45"/>
        <end position="85"/>
    </location>
</feature>
<feature type="compositionally biased region" description="Basic residues" evidence="2">
    <location>
        <begin position="74"/>
        <end position="84"/>
    </location>
</feature>
<feature type="transmembrane region" description="Helical" evidence="3">
    <location>
        <begin position="210"/>
        <end position="228"/>
    </location>
</feature>
<feature type="transmembrane region" description="Helical" evidence="3">
    <location>
        <begin position="723"/>
        <end position="742"/>
    </location>
</feature>
<dbReference type="PANTHER" id="PTHR38434">
    <property type="entry name" value="BLL2549 PROTEIN"/>
    <property type="match status" value="1"/>
</dbReference>
<feature type="transmembrane region" description="Helical" evidence="3">
    <location>
        <begin position="463"/>
        <end position="482"/>
    </location>
</feature>
<feature type="transmembrane region" description="Helical" evidence="3">
    <location>
        <begin position="585"/>
        <end position="604"/>
    </location>
</feature>
<keyword evidence="1" id="KW-0175">Coiled coil</keyword>
<feature type="transmembrane region" description="Helical" evidence="3">
    <location>
        <begin position="286"/>
        <end position="308"/>
    </location>
</feature>
<keyword evidence="3" id="KW-0812">Transmembrane</keyword>
<feature type="transmembrane region" description="Helical" evidence="3">
    <location>
        <begin position="376"/>
        <end position="394"/>
    </location>
</feature>
<accession>A0A7V1LPC3</accession>
<feature type="transmembrane region" description="Helical" evidence="3">
    <location>
        <begin position="697"/>
        <end position="716"/>
    </location>
</feature>
<feature type="transmembrane region" description="Helical" evidence="3">
    <location>
        <begin position="187"/>
        <end position="205"/>
    </location>
</feature>
<protein>
    <submittedName>
        <fullName evidence="4">DUF2339 domain-containing protein</fullName>
    </submittedName>
</protein>
<gene>
    <name evidence="4" type="ORF">ENJ10_13460</name>
</gene>
<feature type="transmembrane region" description="Helical" evidence="3">
    <location>
        <begin position="748"/>
        <end position="768"/>
    </location>
</feature>
<proteinExistence type="predicted"/>
<feature type="transmembrane region" description="Helical" evidence="3">
    <location>
        <begin position="347"/>
        <end position="367"/>
    </location>
</feature>
<name>A0A7V1LPC3_CALAY</name>
<feature type="transmembrane region" description="Helical" evidence="3">
    <location>
        <begin position="668"/>
        <end position="685"/>
    </location>
</feature>
<feature type="transmembrane region" description="Helical" evidence="3">
    <location>
        <begin position="502"/>
        <end position="519"/>
    </location>
</feature>
<evidence type="ECO:0000256" key="2">
    <source>
        <dbReference type="SAM" id="MobiDB-lite"/>
    </source>
</evidence>
<feature type="transmembrane region" description="Helical" evidence="3">
    <location>
        <begin position="320"/>
        <end position="335"/>
    </location>
</feature>